<evidence type="ECO:0000313" key="1">
    <source>
        <dbReference type="EMBL" id="WQJ53042.1"/>
    </source>
</evidence>
<evidence type="ECO:0000313" key="2">
    <source>
        <dbReference type="Proteomes" id="UP001349343"/>
    </source>
</evidence>
<reference evidence="1 2" key="1">
    <citation type="submission" date="2023-11" db="EMBL/GenBank/DDBJ databases">
        <authorList>
            <person name="Cook R."/>
            <person name="Crisci M."/>
            <person name="Pye H."/>
            <person name="Adriaenssens E."/>
            <person name="Santini J."/>
        </authorList>
    </citation>
    <scope>NUCLEOTIDE SEQUENCE [LARGE SCALE GENOMIC DNA]</scope>
    <source>
        <strain evidence="1">Lak_Megaphage_RVC_JS4_GC31</strain>
    </source>
</reference>
<proteinExistence type="predicted"/>
<dbReference type="EMBL" id="OR769222">
    <property type="protein sequence ID" value="WQJ53042.1"/>
    <property type="molecule type" value="Genomic_DNA"/>
</dbReference>
<accession>A0ABZ0Z3I5</accession>
<keyword evidence="2" id="KW-1185">Reference proteome</keyword>
<sequence length="82" mass="9071">MADINLKSLVKGSADIDCMKAGGIAVYKITADDNSVFQLEIDLSDKHDVGETATFLAHYDKAITLMRWIRKAIENDTLIKIS</sequence>
<dbReference type="Proteomes" id="UP001349343">
    <property type="component" value="Segment"/>
</dbReference>
<name>A0ABZ0Z3I5_9CAUD</name>
<organism evidence="1 2">
    <name type="scientific">phage Lak_Megaphage_RVC_JS4_GC31</name>
    <dbReference type="NCBI Taxonomy" id="3109228"/>
    <lineage>
        <taxon>Viruses</taxon>
        <taxon>Duplodnaviria</taxon>
        <taxon>Heunggongvirae</taxon>
        <taxon>Uroviricota</taxon>
        <taxon>Caudoviricetes</taxon>
        <taxon>Caudoviricetes code 15 clade</taxon>
    </lineage>
</organism>
<protein>
    <submittedName>
        <fullName evidence="1">Uncharacterized protein</fullName>
    </submittedName>
</protein>